<organism evidence="1 2">
    <name type="scientific">Microlunatus soli</name>
    <dbReference type="NCBI Taxonomy" id="630515"/>
    <lineage>
        <taxon>Bacteria</taxon>
        <taxon>Bacillati</taxon>
        <taxon>Actinomycetota</taxon>
        <taxon>Actinomycetes</taxon>
        <taxon>Propionibacteriales</taxon>
        <taxon>Propionibacteriaceae</taxon>
        <taxon>Microlunatus</taxon>
    </lineage>
</organism>
<dbReference type="AlphaFoldDB" id="A0A1H2A4V4"/>
<dbReference type="Proteomes" id="UP000199103">
    <property type="component" value="Chromosome I"/>
</dbReference>
<dbReference type="EMBL" id="LT629772">
    <property type="protein sequence ID" value="SDT40944.1"/>
    <property type="molecule type" value="Genomic_DNA"/>
</dbReference>
<evidence type="ECO:0000313" key="2">
    <source>
        <dbReference type="Proteomes" id="UP000199103"/>
    </source>
</evidence>
<sequence length="297" mass="31985">MITVPDSLAALLLCEGESARTWIDGFPALAEQVLAGWDCRPDGEVKAGAVAVVIPVRCPRGRAVVKISFPHPGNVDEHKALAAWGGNGAVRLLDSDPDRFALLLERVNDRHLDVAADEGIAIGGELLSRLAIPAPPGVTRLADTTADWERQVRDDAERADHPLPGRIVDAAVATIRDLGRDSTTTMLHGDLHGGNILRSDRGWLAIDPKGMAGTPAYDAVTMCDYRRPAFDSGVDQVTELHRRVGIFSEAAGVDLELCRRCVQARAVTALLWDLGRGEVPRSPNVVWRRLIAEALVG</sequence>
<gene>
    <name evidence="1" type="ORF">SAMN04489812_5666</name>
</gene>
<accession>A0A1H2A4V4</accession>
<dbReference type="RefSeq" id="WP_091530173.1">
    <property type="nucleotide sequence ID" value="NZ_LT629772.1"/>
</dbReference>
<keyword evidence="1" id="KW-0808">Transferase</keyword>
<dbReference type="OrthoDB" id="3638028at2"/>
<dbReference type="GO" id="GO:0016773">
    <property type="term" value="F:phosphotransferase activity, alcohol group as acceptor"/>
    <property type="evidence" value="ECO:0007669"/>
    <property type="project" value="InterPro"/>
</dbReference>
<dbReference type="SUPFAM" id="SSF56112">
    <property type="entry name" value="Protein kinase-like (PK-like)"/>
    <property type="match status" value="1"/>
</dbReference>
<reference evidence="1 2" key="1">
    <citation type="submission" date="2016-10" db="EMBL/GenBank/DDBJ databases">
        <authorList>
            <person name="de Groot N.N."/>
        </authorList>
    </citation>
    <scope>NUCLEOTIDE SEQUENCE [LARGE SCALE GENOMIC DNA]</scope>
    <source>
        <strain evidence="1 2">DSM 21800</strain>
    </source>
</reference>
<evidence type="ECO:0000313" key="1">
    <source>
        <dbReference type="EMBL" id="SDT40944.1"/>
    </source>
</evidence>
<dbReference type="Gene3D" id="3.90.1200.10">
    <property type="match status" value="1"/>
</dbReference>
<dbReference type="Pfam" id="PF04655">
    <property type="entry name" value="APH_6_hur"/>
    <property type="match status" value="1"/>
</dbReference>
<dbReference type="InterPro" id="IPR006748">
    <property type="entry name" value="NH2Glyco/OHUrea_AB-resist_kin"/>
</dbReference>
<protein>
    <submittedName>
        <fullName evidence="1">Streptomycin 6-kinase</fullName>
    </submittedName>
</protein>
<keyword evidence="1" id="KW-0418">Kinase</keyword>
<dbReference type="GO" id="GO:0019748">
    <property type="term" value="P:secondary metabolic process"/>
    <property type="evidence" value="ECO:0007669"/>
    <property type="project" value="InterPro"/>
</dbReference>
<name>A0A1H2A4V4_9ACTN</name>
<proteinExistence type="predicted"/>
<keyword evidence="2" id="KW-1185">Reference proteome</keyword>
<dbReference type="GO" id="GO:0016301">
    <property type="term" value="F:kinase activity"/>
    <property type="evidence" value="ECO:0007669"/>
    <property type="project" value="UniProtKB-KW"/>
</dbReference>
<dbReference type="InterPro" id="IPR011009">
    <property type="entry name" value="Kinase-like_dom_sf"/>
</dbReference>